<keyword evidence="5 6" id="KW-0482">Metalloprotease</keyword>
<protein>
    <submittedName>
        <fullName evidence="9">CAAX prenyl protease 1</fullName>
    </submittedName>
</protein>
<evidence type="ECO:0000256" key="5">
    <source>
        <dbReference type="ARBA" id="ARBA00023049"/>
    </source>
</evidence>
<dbReference type="Pfam" id="PF01435">
    <property type="entry name" value="Peptidase_M48"/>
    <property type="match status" value="1"/>
</dbReference>
<feature type="region of interest" description="Disordered" evidence="7">
    <location>
        <begin position="288"/>
        <end position="310"/>
    </location>
</feature>
<feature type="compositionally biased region" description="Gly residues" evidence="7">
    <location>
        <begin position="91"/>
        <end position="101"/>
    </location>
</feature>
<dbReference type="GO" id="GO:0004222">
    <property type="term" value="F:metalloendopeptidase activity"/>
    <property type="evidence" value="ECO:0007669"/>
    <property type="project" value="InterPro"/>
</dbReference>
<keyword evidence="3 6" id="KW-0378">Hydrolase</keyword>
<keyword evidence="4 6" id="KW-0862">Zinc</keyword>
<name>A0A2J7ZL64_9CHLO</name>
<feature type="compositionally biased region" description="Acidic residues" evidence="7">
    <location>
        <begin position="15"/>
        <end position="31"/>
    </location>
</feature>
<keyword evidence="10" id="KW-1185">Reference proteome</keyword>
<feature type="region of interest" description="Disordered" evidence="7">
    <location>
        <begin position="1"/>
        <end position="39"/>
    </location>
</feature>
<evidence type="ECO:0000259" key="8">
    <source>
        <dbReference type="Pfam" id="PF01435"/>
    </source>
</evidence>
<feature type="compositionally biased region" description="Low complexity" evidence="7">
    <location>
        <begin position="102"/>
        <end position="130"/>
    </location>
</feature>
<reference evidence="9 10" key="1">
    <citation type="journal article" date="2017" name="Mol. Biol. Evol.">
        <title>The 4-celled Tetrabaena socialis nuclear genome reveals the essential components for genetic control of cell number at the origin of multicellularity in the volvocine lineage.</title>
        <authorList>
            <person name="Featherston J."/>
            <person name="Arakaki Y."/>
            <person name="Hanschen E.R."/>
            <person name="Ferris P.J."/>
            <person name="Michod R.E."/>
            <person name="Olson B.J.S.C."/>
            <person name="Nozaki H."/>
            <person name="Durand P.M."/>
        </authorList>
    </citation>
    <scope>NUCLEOTIDE SEQUENCE [LARGE SCALE GENOMIC DNA]</scope>
    <source>
        <strain evidence="9 10">NIES-571</strain>
    </source>
</reference>
<keyword evidence="2" id="KW-0479">Metal-binding</keyword>
<gene>
    <name evidence="9" type="ORF">TSOC_013135</name>
</gene>
<evidence type="ECO:0000256" key="2">
    <source>
        <dbReference type="ARBA" id="ARBA00022723"/>
    </source>
</evidence>
<evidence type="ECO:0000256" key="4">
    <source>
        <dbReference type="ARBA" id="ARBA00022833"/>
    </source>
</evidence>
<dbReference type="GO" id="GO:0006508">
    <property type="term" value="P:proteolysis"/>
    <property type="evidence" value="ECO:0007669"/>
    <property type="project" value="UniProtKB-KW"/>
</dbReference>
<dbReference type="EMBL" id="PGGS01001054">
    <property type="protein sequence ID" value="PNH01004.1"/>
    <property type="molecule type" value="Genomic_DNA"/>
</dbReference>
<sequence>MGRGPQLFGTGLGTDGDEEDEDEGDGSSDAEGEGRRHAPPPLLRVCLAAAVVGAGGIAALVEALRGGSTASSPSQLSCTVSHQLPTRVSDGDGGASGGGAPLGLRSTRGSGGSLDDTTPPLPQQQQQSDQAAALESLYLVFAALAPLPQVRRRRTMIPDIEESAAAAAAAAAAEAAAAAAAKADDAPPSEGGEDGVRHSADGSPEWNRRPGAPSLPQPPSAPLLQQARQAAAAVGLPLPPPEEYEVQETGLAPSRLRRLSVVDSSGADALLRTAQWQAQAAEAAAAEAAAAADSGAPSPSGTPPDGRRRSRAAAALYATAAREAMGAGAVEALVALLAGHAGVAVVWWCGSGAVGLGGLIHYGSNVVSRTFEFQADGFAVSTGHGQELRSALLRMEEENKGAMHVDPLFSAYHYSHPPLVDRLAAIDSADKKKK</sequence>
<feature type="region of interest" description="Disordered" evidence="7">
    <location>
        <begin position="68"/>
        <end position="130"/>
    </location>
</feature>
<evidence type="ECO:0000256" key="1">
    <source>
        <dbReference type="ARBA" id="ARBA00022670"/>
    </source>
</evidence>
<feature type="compositionally biased region" description="Low complexity" evidence="7">
    <location>
        <begin position="222"/>
        <end position="231"/>
    </location>
</feature>
<dbReference type="PANTHER" id="PTHR10120">
    <property type="entry name" value="CAAX PRENYL PROTEASE 1"/>
    <property type="match status" value="1"/>
</dbReference>
<dbReference type="AlphaFoldDB" id="A0A2J7ZL64"/>
<keyword evidence="1 6" id="KW-0645">Protease</keyword>
<proteinExistence type="inferred from homology"/>
<evidence type="ECO:0000256" key="7">
    <source>
        <dbReference type="SAM" id="MobiDB-lite"/>
    </source>
</evidence>
<feature type="region of interest" description="Disordered" evidence="7">
    <location>
        <begin position="180"/>
        <end position="231"/>
    </location>
</feature>
<evidence type="ECO:0000256" key="3">
    <source>
        <dbReference type="ARBA" id="ARBA00022801"/>
    </source>
</evidence>
<evidence type="ECO:0000256" key="6">
    <source>
        <dbReference type="RuleBase" id="RU003983"/>
    </source>
</evidence>
<organism evidence="9 10">
    <name type="scientific">Tetrabaena socialis</name>
    <dbReference type="NCBI Taxonomy" id="47790"/>
    <lineage>
        <taxon>Eukaryota</taxon>
        <taxon>Viridiplantae</taxon>
        <taxon>Chlorophyta</taxon>
        <taxon>core chlorophytes</taxon>
        <taxon>Chlorophyceae</taxon>
        <taxon>CS clade</taxon>
        <taxon>Chlamydomonadales</taxon>
        <taxon>Tetrabaenaceae</taxon>
        <taxon>Tetrabaena</taxon>
    </lineage>
</organism>
<accession>A0A2J7ZL64</accession>
<comment type="cofactor">
    <cofactor evidence="6">
        <name>Zn(2+)</name>
        <dbReference type="ChEBI" id="CHEBI:29105"/>
    </cofactor>
    <text evidence="6">Binds 1 zinc ion per subunit.</text>
</comment>
<dbReference type="InterPro" id="IPR001915">
    <property type="entry name" value="Peptidase_M48"/>
</dbReference>
<feature type="compositionally biased region" description="Polar residues" evidence="7">
    <location>
        <begin position="68"/>
        <end position="86"/>
    </location>
</feature>
<dbReference type="GO" id="GO:0046872">
    <property type="term" value="F:metal ion binding"/>
    <property type="evidence" value="ECO:0007669"/>
    <property type="project" value="UniProtKB-KW"/>
</dbReference>
<feature type="domain" description="Peptidase M48" evidence="8">
    <location>
        <begin position="351"/>
        <end position="428"/>
    </location>
</feature>
<comment type="similarity">
    <text evidence="6">Belongs to the peptidase M48 family.</text>
</comment>
<comment type="caution">
    <text evidence="9">The sequence shown here is derived from an EMBL/GenBank/DDBJ whole genome shotgun (WGS) entry which is preliminary data.</text>
</comment>
<dbReference type="Proteomes" id="UP000236333">
    <property type="component" value="Unassembled WGS sequence"/>
</dbReference>
<dbReference type="OrthoDB" id="360839at2759"/>
<evidence type="ECO:0000313" key="9">
    <source>
        <dbReference type="EMBL" id="PNH01004.1"/>
    </source>
</evidence>
<evidence type="ECO:0000313" key="10">
    <source>
        <dbReference type="Proteomes" id="UP000236333"/>
    </source>
</evidence>